<evidence type="ECO:0000256" key="15">
    <source>
        <dbReference type="ARBA" id="ARBA00054075"/>
    </source>
</evidence>
<dbReference type="GO" id="GO:0070286">
    <property type="term" value="P:axonemal dynein complex assembly"/>
    <property type="evidence" value="ECO:0007669"/>
    <property type="project" value="UniProtKB-ARBA"/>
</dbReference>
<dbReference type="InterPro" id="IPR042228">
    <property type="entry name" value="Dynein_linker_3"/>
</dbReference>
<dbReference type="InterPro" id="IPR026983">
    <property type="entry name" value="DHC"/>
</dbReference>
<keyword evidence="7" id="KW-0067">ATP-binding</keyword>
<evidence type="ECO:0000256" key="4">
    <source>
        <dbReference type="ARBA" id="ARBA00022701"/>
    </source>
</evidence>
<dbReference type="Pfam" id="PF03028">
    <property type="entry name" value="Dynein_heavy"/>
    <property type="match status" value="1"/>
</dbReference>
<dbReference type="Gene3D" id="3.20.180.20">
    <property type="entry name" value="Dynein heavy chain, N-terminal domain 2"/>
    <property type="match status" value="2"/>
</dbReference>
<keyword evidence="14" id="KW-0966">Cell projection</keyword>
<dbReference type="Gene3D" id="1.20.58.1120">
    <property type="match status" value="1"/>
</dbReference>
<gene>
    <name evidence="21" type="ORF">TASK_LOCUS4245</name>
</gene>
<feature type="coiled-coil region" evidence="18">
    <location>
        <begin position="3533"/>
        <end position="3602"/>
    </location>
</feature>
<dbReference type="Gene3D" id="1.10.287.2620">
    <property type="match status" value="1"/>
</dbReference>
<dbReference type="Gene3D" id="3.10.490.20">
    <property type="match status" value="1"/>
</dbReference>
<evidence type="ECO:0000256" key="12">
    <source>
        <dbReference type="ARBA" id="ARBA00023175"/>
    </source>
</evidence>
<dbReference type="InterPro" id="IPR013594">
    <property type="entry name" value="Dynein_heavy_tail"/>
</dbReference>
<comment type="similarity">
    <text evidence="2">Belongs to the dynein heavy chain family.</text>
</comment>
<feature type="compositionally biased region" description="Polar residues" evidence="19">
    <location>
        <begin position="1703"/>
        <end position="1719"/>
    </location>
</feature>
<dbReference type="Gene3D" id="1.10.472.130">
    <property type="match status" value="1"/>
</dbReference>
<evidence type="ECO:0000313" key="21">
    <source>
        <dbReference type="EMBL" id="VDK33118.1"/>
    </source>
</evidence>
<feature type="region of interest" description="Disordered" evidence="19">
    <location>
        <begin position="1748"/>
        <end position="1769"/>
    </location>
</feature>
<dbReference type="FunFam" id="3.40.50.300:FF:002141">
    <property type="entry name" value="Dynein heavy chain"/>
    <property type="match status" value="1"/>
</dbReference>
<evidence type="ECO:0000256" key="2">
    <source>
        <dbReference type="ARBA" id="ARBA00008887"/>
    </source>
</evidence>
<dbReference type="InterPro" id="IPR035699">
    <property type="entry name" value="AAA_6"/>
</dbReference>
<accession>A0A0R3W2Z7</accession>
<dbReference type="Proteomes" id="UP000282613">
    <property type="component" value="Unassembled WGS sequence"/>
</dbReference>
<keyword evidence="13" id="KW-0206">Cytoskeleton</keyword>
<dbReference type="Gene3D" id="1.10.8.710">
    <property type="match status" value="1"/>
</dbReference>
<evidence type="ECO:0000256" key="7">
    <source>
        <dbReference type="ARBA" id="ARBA00022840"/>
    </source>
</evidence>
<dbReference type="Gene3D" id="3.40.50.300">
    <property type="entry name" value="P-loop containing nucleotide triphosphate hydrolases"/>
    <property type="match status" value="5"/>
</dbReference>
<dbReference type="GO" id="GO:0005874">
    <property type="term" value="C:microtubule"/>
    <property type="evidence" value="ECO:0007669"/>
    <property type="project" value="UniProtKB-KW"/>
</dbReference>
<dbReference type="OrthoDB" id="10251809at2759"/>
<dbReference type="GO" id="GO:0005524">
    <property type="term" value="F:ATP binding"/>
    <property type="evidence" value="ECO:0007669"/>
    <property type="project" value="UniProtKB-KW"/>
</dbReference>
<dbReference type="InterPro" id="IPR041228">
    <property type="entry name" value="Dynein_C"/>
</dbReference>
<dbReference type="PANTHER" id="PTHR22878:SF68">
    <property type="entry name" value="DYNEIN HEAVY CHAIN 6, AXONEMAL-LIKE"/>
    <property type="match status" value="1"/>
</dbReference>
<dbReference type="GO" id="GO:0008569">
    <property type="term" value="F:minus-end-directed microtubule motor activity"/>
    <property type="evidence" value="ECO:0007669"/>
    <property type="project" value="InterPro"/>
</dbReference>
<dbReference type="Pfam" id="PF18199">
    <property type="entry name" value="Dynein_C"/>
    <property type="match status" value="1"/>
</dbReference>
<dbReference type="FunFam" id="3.40.50.300:FF:000044">
    <property type="entry name" value="Dynein heavy chain 5, axonemal"/>
    <property type="match status" value="1"/>
</dbReference>
<dbReference type="FunFam" id="1.20.920.30:FF:000005">
    <property type="entry name" value="Dynein, axonemal, heavy chain 2"/>
    <property type="match status" value="1"/>
</dbReference>
<dbReference type="InterPro" id="IPR041658">
    <property type="entry name" value="AAA_lid_11"/>
</dbReference>
<dbReference type="Gene3D" id="1.20.920.20">
    <property type="match status" value="1"/>
</dbReference>
<dbReference type="FunFam" id="1.10.8.1220:FF:000001">
    <property type="entry name" value="Dynein axonemal heavy chain 5"/>
    <property type="match status" value="1"/>
</dbReference>
<comment type="function">
    <text evidence="15">Force generating protein of eukaryotic cilia and flagella. Produces force towards the minus ends of microtubules. Dynein has ATPase activity; the force-producing power stroke is thought to occur on release of ADP. Required for assembly of the I1 inner arm complex and its targeting to the appropriate axoneme location. Also required for phototaxis.</text>
</comment>
<dbReference type="Pfam" id="PF12774">
    <property type="entry name" value="AAA_6"/>
    <property type="match status" value="1"/>
</dbReference>
<evidence type="ECO:0000256" key="5">
    <source>
        <dbReference type="ARBA" id="ARBA00022737"/>
    </source>
</evidence>
<reference evidence="23" key="1">
    <citation type="submission" date="2016-04" db="UniProtKB">
        <authorList>
            <consortium name="WormBaseParasite"/>
        </authorList>
    </citation>
    <scope>IDENTIFICATION</scope>
</reference>
<dbReference type="Gene3D" id="1.10.8.1220">
    <property type="match status" value="1"/>
</dbReference>
<dbReference type="FunFam" id="3.10.490.20:FF:000008">
    <property type="entry name" value="dynein heavy chain 2, axonemal"/>
    <property type="match status" value="1"/>
</dbReference>
<evidence type="ECO:0000256" key="18">
    <source>
        <dbReference type="SAM" id="Coils"/>
    </source>
</evidence>
<evidence type="ECO:0000256" key="16">
    <source>
        <dbReference type="ARBA" id="ARBA00063032"/>
    </source>
</evidence>
<dbReference type="InterPro" id="IPR042219">
    <property type="entry name" value="AAA_lid_11_sf"/>
</dbReference>
<keyword evidence="11" id="KW-0969">Cilium</keyword>
<dbReference type="GO" id="GO:0031514">
    <property type="term" value="C:motile cilium"/>
    <property type="evidence" value="ECO:0007669"/>
    <property type="project" value="UniProtKB-ARBA"/>
</dbReference>
<dbReference type="PANTHER" id="PTHR22878">
    <property type="entry name" value="DYNEIN HEAVY CHAIN 6, AXONEMAL-LIKE-RELATED"/>
    <property type="match status" value="1"/>
</dbReference>
<dbReference type="Gene3D" id="1.20.1270.280">
    <property type="match status" value="1"/>
</dbReference>
<dbReference type="FunFam" id="3.40.50.300:FF:000049">
    <property type="entry name" value="Dynein, axonemal, heavy chain 5"/>
    <property type="match status" value="1"/>
</dbReference>
<dbReference type="Pfam" id="PF18198">
    <property type="entry name" value="AAA_lid_11"/>
    <property type="match status" value="1"/>
</dbReference>
<feature type="region of interest" description="Disordered" evidence="19">
    <location>
        <begin position="1699"/>
        <end position="1723"/>
    </location>
</feature>
<dbReference type="SUPFAM" id="SSF52540">
    <property type="entry name" value="P-loop containing nucleoside triphosphate hydrolases"/>
    <property type="match status" value="4"/>
</dbReference>
<dbReference type="FunFam" id="1.20.1270.280:FF:000007">
    <property type="entry name" value="dynein heavy chain 2, axonemal"/>
    <property type="match status" value="1"/>
</dbReference>
<dbReference type="Gene3D" id="6.10.140.1060">
    <property type="match status" value="1"/>
</dbReference>
<dbReference type="FunFam" id="1.20.58.1120:FF:000001">
    <property type="entry name" value="dynein heavy chain 2, axonemal"/>
    <property type="match status" value="1"/>
</dbReference>
<keyword evidence="22" id="KW-1185">Reference proteome</keyword>
<dbReference type="FunFam" id="1.10.287.2620:FF:000002">
    <property type="entry name" value="Dynein heavy chain 2, axonemal"/>
    <property type="match status" value="1"/>
</dbReference>
<dbReference type="InterPro" id="IPR024317">
    <property type="entry name" value="Dynein_heavy_chain_D4_dom"/>
</dbReference>
<keyword evidence="12" id="KW-0505">Motor protein</keyword>
<keyword evidence="9" id="KW-0243">Dynein</keyword>
<feature type="coiled-coil region" evidence="18">
    <location>
        <begin position="3327"/>
        <end position="3354"/>
    </location>
</feature>
<evidence type="ECO:0000256" key="3">
    <source>
        <dbReference type="ARBA" id="ARBA00022490"/>
    </source>
</evidence>
<dbReference type="InterPro" id="IPR041589">
    <property type="entry name" value="DNAH3_AAA_lid_1"/>
</dbReference>
<comment type="subunit">
    <text evidence="16">The I1 inner arm complex (also known as the f dynein complex) is a two-headed isoform composed of two heavy chains (1-alpha and 1-beta), three intermediate chains and three light chains. I1 occupies a specific position proximal to the first radial spoke and repeats every 96 nm along the length of the axoneme.</text>
</comment>
<sequence length="4745" mass="542848">MNCDSYYVLAGQTTDDSSQRADILLGPYDEFISIEPNGETYKDALKFSTFDQVPEVEFISPLPTVEQMIRNRLFLTGYSADSWKDEHTFFVLTEFVPANGVDTIFFTILPDGQLYVGSGFPTAIFRDINYFMRTHEGMNVEITSENFFLTVQNGSVLGQGIESLLRIMSNVYAPTFFADETWPDSIKNDFALQLHRFMSALTDTRWKLDAKTVLYIPMEVFKRPPAEEAKDKDLVGRLEMIVIHWTRQIKEVLTSQSALDDDEGTGPLDEIEYWRNRCEDLTGISKQLDNKSIMEIAQILTIAKSSYITAFIRLSEEIKNTSAEAQDNLKFLGTMKDVCIFLSDLAPAQIPAILPKIINQIRMIWTNSRFYKSKAIITGLFRKVSNEIVARCCSVISLDEIFAGKVRSASLRLQDCISCCEKYKSTYEDLKVMHSEFSGIPWDTEDGSIFAHIDAFIQRCKDLLEVGHSICECQVDFGRFEEGNKAEMPIFQGARGPEIELLLLQIENMFVKLMTNLSEKRSVILDVKATTWHDQYNRFCSGIKGLEIMMQNVINMAFETVTTIQQGVEILDIFAHLQKREAIRRTLETNTHVVVDMFLDCVSKVKQEMAMRPFMGLPRPQEPKFAFNGIFWRFLRRRLDRNISVRSISLFFSLSRLNKAFLYHVSSLQQLDLAFFVPTIAAVLEEQRSVYDQICLSIEEMTRKVFNEFINTIEYDPLKCLEVPILMRSTIKSDQLEATFPGSILSLINELDHFVLMGIEVPHYAAEAHRRKSELRHLREIVLVLVREYNRILNILNPEEKALFHERIKMLDKKIAPGFVKIQWPVKSMVEFFVNDSRLQICSLQGKVDGYKMANADIRDNCELIAKTLLLKLEPGRIYENDDFNEEQSSHRERTAAKLVALHQDIIQKMSQVKDTFVSENPDVQARWYSYTERMDRYCQEAFRLNVKFSLGDLRRAINGDGRNEPNPFFKILLNLDGSSLVFTPTIPQLTNVVISLGGQLVAAFANIPRLPEVLTKNKIVDTPSIAAMVEADEEVVKVQESIKRGIIDIAKPVQDPLGHWDQFREIWEQSKDEVINNYREAKRSATSINADIGRFTEVTNKVLDAEAIVTVRFLQLDFSLLKNAIAAHCREWQMRLINLLMDMTVEDLSGIYEYMSEMTKRLSHVPENLIELVGSIDLLEKVLNERTEIEDKFLPLEEQFAILDNFEVTYKNEVATRRVNLVSDWAIFKETIVNCEEAKMLTFQMIRRTKERFKLNLLAESERLKKRISALLSELQANGHHNLGPPPEEALAACQAFRDRLAVMMEKENEIRSGLLIFKIDQQPCKESALIQKSAQFLLLLIFFSKELDILEQIWTLNKEWEENWMGWKHGKFSDLQTDDMETLATAMFRKFTRLARDNRSRRWEVLDASRDRVDQFRRTIPLIADLRNSAMRPRHWDAIRKEMARDFDQNDETFTLEKIISLGFDRYAAFISELSQAATKELGIEKALNKIASIWATIELDIAPYKDKGHLRLRSTDDLFSTLEDHQVQLSAMKASRFVKPFEHEVDLWERALSKITETIELLLTVQRQWLYMETIFMGDDIRKQLPKESTLFDDLDVEWKRIMTAMNEVRNARRCSDLEGMCEALTKMNEKFEVIEKSLDMYLETKRQTFPRFYFISNDDLLEILGQGKNPEAVIPHLKKCFDNINTVKLERKTIKKAQTPATKGHSSLKPQVSRKQPTDMHKNYEGIEETSQDANIMPTKEIPTIQEEQKPSTEAGEHEETPEVAVESAVNRFDQAQKLSTSEVPSEVNQSSIHLITNSNAMPMARRSELREIYFGSSGSDNNISRSGSAVTVIDWNLNATGDSLGPFAGGHNAVAQTTTKKATAQFVTYTQFDGVAMISADGEEVPWKKSVRMEGPVEMWLLEIESQMRKTLRDLLRDCRSVMKKASVKREKVVKEWPGQICITTSQIQWTADVTKALIMVNRRHDKKPLQMIRKKQKAVLKRFSETIRSNLSKMQRLKINGLVVIEVHQRDIIDKLYKAGCKDTGAFEWLAQLRFYWEKEEDDCYVKQTNASFHYGYEYLGNSGRLVITPLTDRCYITLTTALSLNRGGSPKGPAGTGKTETTKDLGKNLGDYVIVINCSDGLDYKSMGRMFSGLAQSGAWGCFDEFNRINIEVLSVVAQQILAILSALASLPKSKGVPPTIRFMFEGRMIKLVWSCGIFITMNPGYAGRTELPDNLKSMFRPIAMVVPDSTMIAEITLFAEGFDACKVLAKKVFTLYSLCNQQLSKQDHYDFGLRALISVLRYAGRRKRANPGMQDEEILLLAMNDMNLAKLTSVDLPLFRGIVSDLFPGVEVPAIDYTDMKKAIKEAFKELRLQATKFSVSKVIELYETQSSRHSVMIVGKTLSGKSATWKALQLTQRKMMEAGHEGFYRVWDYPLNPKAVSLGELYGEFNISTNEWSDGILSSLMRQACADEKPDYKWILFDGPVDALWIESMNSVMDDNKILTLINGERISMPDQVSLLFEVEDLAVASPATVSRAGMVYNDVMDLGWWPYVNSWLATKESKILVTTLTGLFEKDLPQILDFTINNCNKLIPVSETNLIISLCRLFDVIYGDGSEYEMPDPDLYTRLIEMLFQFCTIWSVCCVVDEDGRKKVDAYIREIDGSFPSKDSIFEFFLDVKSRAWIHWEEKLRGGWRYDPEQPFYKILVPTVDTVRYNYLVNTLVSGQSPVLITGPVGTGKTSIAQDVLFNLDKESWTYLIINMSAQTSSNNVQDIIESRVEKRTKGTYVPTRGTKMVTFMDDLNMPVKDEFGSQPPLELIRQWIDYGFWYDREKQLPKRVQKMFLLGGMGPPGGGRMSISRRLQSRFNQINVTFPTDANLKQIFGTMINQKIADFEDDVKSMGDTLTDATVSFYNSIVTKFLPTPTRIHYLFNLRDISKICQGILRANKINIDSKTAMLRLWIHECFRVFADRLINAKDVAQFIEILGEKLAQYFDQTFHNLCPTRGSPVFVDVLNKDMIYEDIQDLYRLRSGLSEFLNEYNDSPGVVPMDLVLFKDAIEHTCKILRVVSQPRGNMLLVGVGGSGRSSVTKLAGYICRYKVFSVEVNKNYKKADFREDLKRLYRQTGVQCQSTLFLFSDTHVAEEAFLEDINNMLSSGEVPNLFKADEFEEVSNAIIDQAKKEGVDESRQSIYRYFIERVRANLHIVLCMSPIGDPFRDRMRMYPGFVNCTTIDWFSEWPNDALLEVATKYLSDLDLLYGNEDALRSSSRMKSGVARVFALMHNTVTQMSEKMMDELRRRNYVTPTNYLELVSGYKKMLESKRTELSDWANKLRSGLGRIDDTRTKVEEMSIELGEAKEKVAVFQKECDDYLVILVEQRREADEQTKSVTLTKEKIKVDEVKCLQMAEVAQADLAQAMPALEAAITALEALNKKDITEIKSYGQPPHLVRKVMEAVMILRQSPPTWAESKKQLGEQDFINQLVNFDKDHISDKTLKKISAYCAQDDFMPEVVGKVSFAAKSLCMWVRAMEEYGRIYRYVEPKRQRLLQAEAILAEKRAQLAAAQAKLDALMAEMARLQQEYNDKMEQKDELRRKAEALERMLERARMLVDGLADEKIRWTQTVADLEHRVGLLPGDCLLSAGYISYMGPFLSKYREELVSTWTGAVEREKIPKSAPYSFTEFLSDPAKVREWNIQGLPRDSFSVDNGVIVSRASRWPLMIDPQCQAMNWIKSMEGSQLQVIDLQMKNYMQILERAIATGSPVLLQNILETLDPGLDPVLNKSLMKVGGADIIRLGDREVEYNNSFRFYLTTKLSNPRYAPEICTKTTVVNFAVMQEGLEAQLLGIVVRKEKPELEEQKDSLVIGIANGKKKLKELEDELLRLLNETQGSLLEDEGLFLTLQTSKVTSAEVTEFLSISERTEVQIDAARDGYRPCARRAAILFFVLNDLGSIDPMYQFALDAYIDLFVLSIEKSQRSPRLSERIENLNKHHTYAVYRYTCRGLFERHKLLFSFQICIKILEEMGKLNSEEFMFFLRGGIVLDRAHQMDNPVSGWLSSLSWDNVTELNKLANYRGIVTSFEQYPRDWYIWYTSDEPENTKLPAEWESSTNEFQRMLIVRSLRPDRVTFCATAFITSNIGKQFVEPPVLDMRSVVEDSSARTPLIFVLSPGVDPTGGLLQMAEACGMGKRFNALSLGQGQAPIATRLIEEGVRNGNWVFLANCHLSLSWMPQLDKLVEQMGGEQTHGEFRLWLSSSPTPHFPISILQAGIKMTTEPPKGLRANMKRLYQIVKATLLVNTITEDQFSACTKPEKYKKLLFCLCFFHSILIERRKFRMLGWNVTYEFNDADFEVSENILSTYLDQYQETPWEALRYLVAGINYGGHVTDDWDRRLLLTYINGYFTENAISEAFFKLSPLAHYYIPRDGSLSAYRDFVSMLPNIDHPEAFGQHLNADIASQIQEAKILFDALLSLQPKISSAGEESKESKVLKLIQKMKEQIPDNLDYEGTVKIFSNDRSPLKVVLLQEIQRYNDLLNLIRNQLIDLERGIQGLVVMSSELEDIFAAIFENRVPFQWQYAYNSLRPLSSWVRDLVERIKVFLQWSQTAKAPKAFWIGAFTFPTGFLTAVMQTAARTHGVGVDTLSWDFNVLTISEQNIPSSPKEGVYVSGLFLEGAGWDMKNQCLVEAAPMMLVCTMPVIHFKAIENKKKAAKSTYICPCYYYQNRAGPPGKPSFMIGVELKTGDFPSEHWVKRGTALLMSLDN</sequence>
<feature type="coiled-coil region" evidence="18">
    <location>
        <begin position="3852"/>
        <end position="3879"/>
    </location>
</feature>
<dbReference type="GO" id="GO:0005858">
    <property type="term" value="C:axonemal dynein complex"/>
    <property type="evidence" value="ECO:0007669"/>
    <property type="project" value="UniProtKB-ARBA"/>
</dbReference>
<evidence type="ECO:0000256" key="14">
    <source>
        <dbReference type="ARBA" id="ARBA00023273"/>
    </source>
</evidence>
<dbReference type="InterPro" id="IPR004273">
    <property type="entry name" value="Dynein_heavy_D6_P-loop"/>
</dbReference>
<dbReference type="Pfam" id="PF12775">
    <property type="entry name" value="AAA_7"/>
    <property type="match status" value="1"/>
</dbReference>
<keyword evidence="6" id="KW-0547">Nucleotide-binding</keyword>
<dbReference type="GO" id="GO:0045505">
    <property type="term" value="F:dynein intermediate chain binding"/>
    <property type="evidence" value="ECO:0007669"/>
    <property type="project" value="InterPro"/>
</dbReference>
<dbReference type="InterPro" id="IPR027417">
    <property type="entry name" value="P-loop_NTPase"/>
</dbReference>
<dbReference type="InterPro" id="IPR035706">
    <property type="entry name" value="AAA_9"/>
</dbReference>
<dbReference type="FunFam" id="1.10.8.720:FF:000008">
    <property type="entry name" value="Dynein axonemal heavy chain 2"/>
    <property type="match status" value="1"/>
</dbReference>
<evidence type="ECO:0000256" key="13">
    <source>
        <dbReference type="ARBA" id="ARBA00023212"/>
    </source>
</evidence>
<evidence type="ECO:0000259" key="20">
    <source>
        <dbReference type="SMART" id="SM00382"/>
    </source>
</evidence>
<dbReference type="FunFam" id="1.20.920.20:FF:000001">
    <property type="entry name" value="dynein heavy chain 2, axonemal"/>
    <property type="match status" value="1"/>
</dbReference>
<dbReference type="GO" id="GO:0060294">
    <property type="term" value="P:cilium movement involved in cell motility"/>
    <property type="evidence" value="ECO:0007669"/>
    <property type="project" value="UniProtKB-ARBA"/>
</dbReference>
<keyword evidence="10 18" id="KW-0175">Coiled coil</keyword>
<dbReference type="EMBL" id="UYRS01018337">
    <property type="protein sequence ID" value="VDK33118.1"/>
    <property type="molecule type" value="Genomic_DNA"/>
</dbReference>
<keyword evidence="3" id="KW-0963">Cytoplasm</keyword>
<dbReference type="Pfam" id="PF12780">
    <property type="entry name" value="AAA_8"/>
    <property type="match status" value="1"/>
</dbReference>
<dbReference type="Gene3D" id="1.20.920.30">
    <property type="match status" value="1"/>
</dbReference>
<dbReference type="GO" id="GO:0051959">
    <property type="term" value="F:dynein light intermediate chain binding"/>
    <property type="evidence" value="ECO:0007669"/>
    <property type="project" value="InterPro"/>
</dbReference>
<evidence type="ECO:0000256" key="11">
    <source>
        <dbReference type="ARBA" id="ARBA00023069"/>
    </source>
</evidence>
<dbReference type="Pfam" id="PF08385">
    <property type="entry name" value="DHC_N1"/>
    <property type="match status" value="1"/>
</dbReference>
<organism evidence="23">
    <name type="scientific">Taenia asiatica</name>
    <name type="common">Asian tapeworm</name>
    <dbReference type="NCBI Taxonomy" id="60517"/>
    <lineage>
        <taxon>Eukaryota</taxon>
        <taxon>Metazoa</taxon>
        <taxon>Spiralia</taxon>
        <taxon>Lophotrochozoa</taxon>
        <taxon>Platyhelminthes</taxon>
        <taxon>Cestoda</taxon>
        <taxon>Eucestoda</taxon>
        <taxon>Cyclophyllidea</taxon>
        <taxon>Taeniidae</taxon>
        <taxon>Taenia</taxon>
    </lineage>
</organism>
<feature type="domain" description="AAA+ ATPase" evidence="20">
    <location>
        <begin position="2093"/>
        <end position="2237"/>
    </location>
</feature>
<evidence type="ECO:0000256" key="19">
    <source>
        <dbReference type="SAM" id="MobiDB-lite"/>
    </source>
</evidence>
<dbReference type="Pfam" id="PF17852">
    <property type="entry name" value="Dynein_AAA_lid"/>
    <property type="match status" value="1"/>
</dbReference>
<proteinExistence type="inferred from homology"/>
<evidence type="ECO:0000313" key="22">
    <source>
        <dbReference type="Proteomes" id="UP000282613"/>
    </source>
</evidence>
<evidence type="ECO:0000256" key="17">
    <source>
        <dbReference type="ARBA" id="ARBA00077719"/>
    </source>
</evidence>
<dbReference type="Pfam" id="PF08393">
    <property type="entry name" value="DHC_N2"/>
    <property type="match status" value="2"/>
</dbReference>
<dbReference type="Pfam" id="PF12781">
    <property type="entry name" value="AAA_9"/>
    <property type="match status" value="1"/>
</dbReference>
<dbReference type="InterPro" id="IPR024743">
    <property type="entry name" value="Dynein_HC_stalk"/>
</dbReference>
<feature type="domain" description="AAA+ ATPase" evidence="20">
    <location>
        <begin position="2713"/>
        <end position="2860"/>
    </location>
</feature>
<dbReference type="InterPro" id="IPR003593">
    <property type="entry name" value="AAA+_ATPase"/>
</dbReference>
<dbReference type="InterPro" id="IPR056759">
    <property type="entry name" value="DYH2-5-8_CC"/>
</dbReference>
<feature type="compositionally biased region" description="Basic and acidic residues" evidence="19">
    <location>
        <begin position="1751"/>
        <end position="1765"/>
    </location>
</feature>
<dbReference type="InterPro" id="IPR041466">
    <property type="entry name" value="Dynein_AAA5_ext"/>
</dbReference>
<evidence type="ECO:0000256" key="9">
    <source>
        <dbReference type="ARBA" id="ARBA00023017"/>
    </source>
</evidence>
<evidence type="ECO:0000256" key="8">
    <source>
        <dbReference type="ARBA" id="ARBA00022846"/>
    </source>
</evidence>
<dbReference type="InterPro" id="IPR043157">
    <property type="entry name" value="Dynein_AAA1S"/>
</dbReference>
<dbReference type="Pfam" id="PF25007">
    <property type="entry name" value="DYH2-5-8_CC"/>
    <property type="match status" value="1"/>
</dbReference>
<evidence type="ECO:0000313" key="23">
    <source>
        <dbReference type="WBParaSite" id="TASK_0000424401-mRNA-1"/>
    </source>
</evidence>
<dbReference type="SMART" id="SM00382">
    <property type="entry name" value="AAA"/>
    <property type="match status" value="3"/>
</dbReference>
<dbReference type="InterPro" id="IPR042222">
    <property type="entry name" value="Dynein_2_N"/>
</dbReference>
<dbReference type="FunFam" id="1.20.140.100:FF:000006">
    <property type="entry name" value="dynein heavy chain 2, axonemal"/>
    <property type="match status" value="1"/>
</dbReference>
<name>A0A0R3W2Z7_TAEAS</name>
<evidence type="ECO:0000256" key="1">
    <source>
        <dbReference type="ARBA" id="ARBA00004611"/>
    </source>
</evidence>
<dbReference type="STRING" id="60517.A0A0R3W2Z7"/>
<dbReference type="InterPro" id="IPR013602">
    <property type="entry name" value="Dynein_heavy_linker"/>
</dbReference>
<evidence type="ECO:0000256" key="6">
    <source>
        <dbReference type="ARBA" id="ARBA00022741"/>
    </source>
</evidence>
<dbReference type="Gene3D" id="1.10.8.720">
    <property type="entry name" value="Region D6 of dynein motor"/>
    <property type="match status" value="1"/>
</dbReference>
<dbReference type="Gene3D" id="1.20.140.100">
    <property type="entry name" value="Dynein heavy chain, N-terminal domain 2"/>
    <property type="match status" value="1"/>
</dbReference>
<comment type="subcellular location">
    <subcellularLocation>
        <location evidence="1">Cytoplasm</location>
        <location evidence="1">Cytoskeleton</location>
        <location evidence="1">Flagellum axoneme</location>
    </subcellularLocation>
</comment>
<keyword evidence="8" id="KW-0282">Flagellum</keyword>
<dbReference type="FunFam" id="1.10.8.710:FF:000001">
    <property type="entry name" value="Dynein axonemal heavy chain 2"/>
    <property type="match status" value="1"/>
</dbReference>
<protein>
    <recommendedName>
        <fullName evidence="17">Dynein-1, subspecies f</fullName>
    </recommendedName>
</protein>
<dbReference type="WBParaSite" id="TASK_0000424401-mRNA-1">
    <property type="protein sequence ID" value="TASK_0000424401-mRNA-1"/>
    <property type="gene ID" value="TASK_0000424401"/>
</dbReference>
<evidence type="ECO:0000256" key="10">
    <source>
        <dbReference type="ARBA" id="ARBA00023054"/>
    </source>
</evidence>
<reference evidence="21 22" key="2">
    <citation type="submission" date="2018-11" db="EMBL/GenBank/DDBJ databases">
        <authorList>
            <consortium name="Pathogen Informatics"/>
        </authorList>
    </citation>
    <scope>NUCLEOTIDE SEQUENCE [LARGE SCALE GENOMIC DNA]</scope>
</reference>
<dbReference type="Pfam" id="PF12777">
    <property type="entry name" value="MT"/>
    <property type="match status" value="1"/>
</dbReference>
<keyword evidence="4" id="KW-0493">Microtubule</keyword>
<dbReference type="InterPro" id="IPR043160">
    <property type="entry name" value="Dynein_C_barrel"/>
</dbReference>
<dbReference type="Pfam" id="PF17857">
    <property type="entry name" value="AAA_lid_1"/>
    <property type="match status" value="1"/>
</dbReference>
<dbReference type="FunFam" id="3.40.50.300:FF:000153">
    <property type="entry name" value="Dynein axonemal heavy chain 1"/>
    <property type="match status" value="1"/>
</dbReference>
<feature type="domain" description="AAA+ ATPase" evidence="20">
    <location>
        <begin position="3059"/>
        <end position="3214"/>
    </location>
</feature>
<keyword evidence="5" id="KW-0677">Repeat</keyword>